<reference evidence="1" key="1">
    <citation type="submission" date="2022-01" db="EMBL/GenBank/DDBJ databases">
        <authorList>
            <person name="King R."/>
        </authorList>
    </citation>
    <scope>NUCLEOTIDE SEQUENCE</scope>
</reference>
<organism evidence="1 2">
    <name type="scientific">Chironomus riparius</name>
    <dbReference type="NCBI Taxonomy" id="315576"/>
    <lineage>
        <taxon>Eukaryota</taxon>
        <taxon>Metazoa</taxon>
        <taxon>Ecdysozoa</taxon>
        <taxon>Arthropoda</taxon>
        <taxon>Hexapoda</taxon>
        <taxon>Insecta</taxon>
        <taxon>Pterygota</taxon>
        <taxon>Neoptera</taxon>
        <taxon>Endopterygota</taxon>
        <taxon>Diptera</taxon>
        <taxon>Nematocera</taxon>
        <taxon>Chironomoidea</taxon>
        <taxon>Chironomidae</taxon>
        <taxon>Chironominae</taxon>
        <taxon>Chironomus</taxon>
    </lineage>
</organism>
<keyword evidence="2" id="KW-1185">Reference proteome</keyword>
<dbReference type="PANTHER" id="PTHR46601">
    <property type="entry name" value="ULP_PROTEASE DOMAIN-CONTAINING PROTEIN"/>
    <property type="match status" value="1"/>
</dbReference>
<dbReference type="OrthoDB" id="6375801at2759"/>
<evidence type="ECO:0000313" key="2">
    <source>
        <dbReference type="Proteomes" id="UP001153620"/>
    </source>
</evidence>
<accession>A0A9N9WNP7</accession>
<protein>
    <submittedName>
        <fullName evidence="1">Uncharacterized protein</fullName>
    </submittedName>
</protein>
<gene>
    <name evidence="1" type="ORF">CHIRRI_LOCUS1192</name>
</gene>
<dbReference type="AlphaFoldDB" id="A0A9N9WNP7"/>
<dbReference type="PANTHER" id="PTHR46601:SF2">
    <property type="entry name" value="UBIQUITIN-LIKE PROTEASE FAMILY PROFILE DOMAIN-CONTAINING PROTEIN"/>
    <property type="match status" value="1"/>
</dbReference>
<dbReference type="Proteomes" id="UP001153620">
    <property type="component" value="Chromosome 1"/>
</dbReference>
<reference evidence="1" key="2">
    <citation type="submission" date="2022-10" db="EMBL/GenBank/DDBJ databases">
        <authorList>
            <consortium name="ENA_rothamsted_submissions"/>
            <consortium name="culmorum"/>
            <person name="King R."/>
        </authorList>
    </citation>
    <scope>NUCLEOTIDE SEQUENCE</scope>
</reference>
<evidence type="ECO:0000313" key="1">
    <source>
        <dbReference type="EMBL" id="CAG9798207.1"/>
    </source>
</evidence>
<name>A0A9N9WNP7_9DIPT</name>
<dbReference type="EMBL" id="OU895877">
    <property type="protein sequence ID" value="CAG9798207.1"/>
    <property type="molecule type" value="Genomic_DNA"/>
</dbReference>
<proteinExistence type="predicted"/>
<sequence>MSLAHAHEEFNKTFPQIQISLSKFCELRPQNVKLFTEEIQYSFKCVYCENAKFLFNAIAPFIADFRNSLDDVMFKFCCDKENYPCISGECPICRDHKDTLIGILQVDCMDKVVTYQEWRKNGGYTEKITEHAATVRDVVEKIISGLKRLKMHIYLKKIQQQFFYDIKHTQSPKSATMVVDFAENYSVKGQNEVQSSYFGRKQISVFTCVSWIGQEQHESFAIINDNIQHSKEQVYFYLKLIISELQKEYDLENLVIFSDGASSQFKNRFSLSTVMFSKRDFNLDMEWHFFCTSHGKSSADGIGAVVKRGVYQRVLLDKCSVYTAKKFVECCKTFCNKINVFEVKQDDVIEQTRAIKERWNHISRIDGSRDAHCFKPSLLFGSIICAKSSLMDDPVEIGIFN</sequence>